<evidence type="ECO:0000313" key="2">
    <source>
        <dbReference type="Proteomes" id="UP000178622"/>
    </source>
</evidence>
<dbReference type="OrthoDB" id="2083326at2"/>
<accession>A0A1E8GLE0</accession>
<sequence length="93" mass="10910">MLSGAVDNTLGEYDIQIKFIEPYHITSFMEWHLDDSKKFISLTNKEQYYELIGNSWEPDEINFVFEINTEDQEDTIKIVANGIECIILNDEPF</sequence>
<comment type="caution">
    <text evidence="1">The sequence shown here is derived from an EMBL/GenBank/DDBJ whole genome shotgun (WGS) entry which is preliminary data.</text>
</comment>
<organism evidence="1 2">
    <name type="scientific">Floricoccus tropicus</name>
    <dbReference type="NCBI Taxonomy" id="1859473"/>
    <lineage>
        <taxon>Bacteria</taxon>
        <taxon>Bacillati</taxon>
        <taxon>Bacillota</taxon>
        <taxon>Bacilli</taxon>
        <taxon>Lactobacillales</taxon>
        <taxon>Streptococcaceae</taxon>
        <taxon>Floricoccus</taxon>
    </lineage>
</organism>
<dbReference type="RefSeq" id="WP_070793333.1">
    <property type="nucleotide sequence ID" value="NZ_MKIR01000026.1"/>
</dbReference>
<name>A0A1E8GLE0_9LACT</name>
<proteinExistence type="predicted"/>
<evidence type="ECO:0000313" key="1">
    <source>
        <dbReference type="EMBL" id="OFI48328.1"/>
    </source>
</evidence>
<dbReference type="AlphaFoldDB" id="A0A1E8GLE0"/>
<gene>
    <name evidence="1" type="ORF">BG261_08585</name>
</gene>
<keyword evidence="2" id="KW-1185">Reference proteome</keyword>
<reference evidence="2" key="1">
    <citation type="submission" date="2016-09" db="EMBL/GenBank/DDBJ databases">
        <title>Draft genome sequence of a novel species of the family Streptococcaceae isolated from flowers.</title>
        <authorList>
            <person name="Chuah L.-O."/>
            <person name="Yap K.-P."/>
            <person name="Thong K.L."/>
            <person name="Liong M.T."/>
            <person name="Ahmad R."/>
            <person name="Rusul G."/>
        </authorList>
    </citation>
    <scope>NUCLEOTIDE SEQUENCE [LARGE SCALE GENOMIC DNA]</scope>
    <source>
        <strain evidence="2">DF1</strain>
    </source>
</reference>
<dbReference type="Proteomes" id="UP000178622">
    <property type="component" value="Unassembled WGS sequence"/>
</dbReference>
<dbReference type="STRING" id="1859473.BG261_08585"/>
<dbReference type="EMBL" id="MKIR01000026">
    <property type="protein sequence ID" value="OFI48328.1"/>
    <property type="molecule type" value="Genomic_DNA"/>
</dbReference>
<protein>
    <submittedName>
        <fullName evidence="1">Uncharacterized protein</fullName>
    </submittedName>
</protein>